<gene>
    <name evidence="1" type="ORF">SAMN05660909_01623</name>
</gene>
<dbReference type="Proteomes" id="UP000199656">
    <property type="component" value="Unassembled WGS sequence"/>
</dbReference>
<accession>A0A1H4AJR9</accession>
<protein>
    <submittedName>
        <fullName evidence="1">Uncharacterized protein</fullName>
    </submittedName>
</protein>
<proteinExistence type="predicted"/>
<dbReference type="OrthoDB" id="680537at2"/>
<organism evidence="1 2">
    <name type="scientific">Chitinophaga terrae</name>
    <name type="common">ex Kim and Jung 2007</name>
    <dbReference type="NCBI Taxonomy" id="408074"/>
    <lineage>
        <taxon>Bacteria</taxon>
        <taxon>Pseudomonadati</taxon>
        <taxon>Bacteroidota</taxon>
        <taxon>Chitinophagia</taxon>
        <taxon>Chitinophagales</taxon>
        <taxon>Chitinophagaceae</taxon>
        <taxon>Chitinophaga</taxon>
    </lineage>
</organism>
<evidence type="ECO:0000313" key="2">
    <source>
        <dbReference type="Proteomes" id="UP000199656"/>
    </source>
</evidence>
<reference evidence="2" key="1">
    <citation type="submission" date="2016-10" db="EMBL/GenBank/DDBJ databases">
        <authorList>
            <person name="Varghese N."/>
            <person name="Submissions S."/>
        </authorList>
    </citation>
    <scope>NUCLEOTIDE SEQUENCE [LARGE SCALE GENOMIC DNA]</scope>
    <source>
        <strain evidence="2">DSM 23920</strain>
    </source>
</reference>
<sequence>MLNFCCSQLSTWFSAAGKKGFSAVPKKYEDNSYTVFLQGRNQDIELKEGRLTVLQQAISYCPFCGSELNTVMNQNIDKIEYYAVQNKDLVL</sequence>
<keyword evidence="2" id="KW-1185">Reference proteome</keyword>
<evidence type="ECO:0000313" key="1">
    <source>
        <dbReference type="EMBL" id="SEA36199.1"/>
    </source>
</evidence>
<dbReference type="RefSeq" id="WP_139170015.1">
    <property type="nucleotide sequence ID" value="NZ_BKAT01000009.1"/>
</dbReference>
<name>A0A1H4AJR9_9BACT</name>
<dbReference type="AlphaFoldDB" id="A0A1H4AJR9"/>
<dbReference type="EMBL" id="FNRL01000006">
    <property type="protein sequence ID" value="SEA36199.1"/>
    <property type="molecule type" value="Genomic_DNA"/>
</dbReference>